<accession>A0A448WHS1</accession>
<dbReference type="EMBL" id="CAAALY010013773">
    <property type="protein sequence ID" value="VEL12103.1"/>
    <property type="molecule type" value="Genomic_DNA"/>
</dbReference>
<dbReference type="Proteomes" id="UP000784294">
    <property type="component" value="Unassembled WGS sequence"/>
</dbReference>
<protein>
    <submittedName>
        <fullName evidence="1">Uncharacterized protein</fullName>
    </submittedName>
</protein>
<proteinExistence type="predicted"/>
<organism evidence="1 2">
    <name type="scientific">Protopolystoma xenopodis</name>
    <dbReference type="NCBI Taxonomy" id="117903"/>
    <lineage>
        <taxon>Eukaryota</taxon>
        <taxon>Metazoa</taxon>
        <taxon>Spiralia</taxon>
        <taxon>Lophotrochozoa</taxon>
        <taxon>Platyhelminthes</taxon>
        <taxon>Monogenea</taxon>
        <taxon>Polyopisthocotylea</taxon>
        <taxon>Polystomatidea</taxon>
        <taxon>Polystomatidae</taxon>
        <taxon>Protopolystoma</taxon>
    </lineage>
</organism>
<evidence type="ECO:0000313" key="1">
    <source>
        <dbReference type="EMBL" id="VEL12103.1"/>
    </source>
</evidence>
<dbReference type="AlphaFoldDB" id="A0A448WHS1"/>
<name>A0A448WHS1_9PLAT</name>
<sequence>MPSIQLSEPIRHLVGSLISILKLPVKELIKQWARELSATSFNSSSAHPSCVIIIVGVQVFASSQACFTPVVLFFP</sequence>
<evidence type="ECO:0000313" key="2">
    <source>
        <dbReference type="Proteomes" id="UP000784294"/>
    </source>
</evidence>
<comment type="caution">
    <text evidence="1">The sequence shown here is derived from an EMBL/GenBank/DDBJ whole genome shotgun (WGS) entry which is preliminary data.</text>
</comment>
<reference evidence="1" key="1">
    <citation type="submission" date="2018-11" db="EMBL/GenBank/DDBJ databases">
        <authorList>
            <consortium name="Pathogen Informatics"/>
        </authorList>
    </citation>
    <scope>NUCLEOTIDE SEQUENCE</scope>
</reference>
<keyword evidence="2" id="KW-1185">Reference proteome</keyword>
<gene>
    <name evidence="1" type="ORF">PXEA_LOCUS5543</name>
</gene>